<accession>A0A0E9PUU8</accession>
<protein>
    <submittedName>
        <fullName evidence="1">Uncharacterized protein</fullName>
    </submittedName>
</protein>
<dbReference type="EMBL" id="GBXM01100515">
    <property type="protein sequence ID" value="JAH08062.1"/>
    <property type="molecule type" value="Transcribed_RNA"/>
</dbReference>
<proteinExistence type="predicted"/>
<name>A0A0E9PUU8_ANGAN</name>
<reference evidence="1" key="1">
    <citation type="submission" date="2014-11" db="EMBL/GenBank/DDBJ databases">
        <authorList>
            <person name="Amaro Gonzalez C."/>
        </authorList>
    </citation>
    <scope>NUCLEOTIDE SEQUENCE</scope>
</reference>
<sequence length="38" mass="4284">MKAETFSYAVNLKKQILKAGICHCNGPRRRPIQVVISL</sequence>
<dbReference type="AlphaFoldDB" id="A0A0E9PUU8"/>
<reference evidence="1" key="2">
    <citation type="journal article" date="2015" name="Fish Shellfish Immunol.">
        <title>Early steps in the European eel (Anguilla anguilla)-Vibrio vulnificus interaction in the gills: Role of the RtxA13 toxin.</title>
        <authorList>
            <person name="Callol A."/>
            <person name="Pajuelo D."/>
            <person name="Ebbesson L."/>
            <person name="Teles M."/>
            <person name="MacKenzie S."/>
            <person name="Amaro C."/>
        </authorList>
    </citation>
    <scope>NUCLEOTIDE SEQUENCE</scope>
</reference>
<evidence type="ECO:0000313" key="1">
    <source>
        <dbReference type="EMBL" id="JAH08062.1"/>
    </source>
</evidence>
<organism evidence="1">
    <name type="scientific">Anguilla anguilla</name>
    <name type="common">European freshwater eel</name>
    <name type="synonym">Muraena anguilla</name>
    <dbReference type="NCBI Taxonomy" id="7936"/>
    <lineage>
        <taxon>Eukaryota</taxon>
        <taxon>Metazoa</taxon>
        <taxon>Chordata</taxon>
        <taxon>Craniata</taxon>
        <taxon>Vertebrata</taxon>
        <taxon>Euteleostomi</taxon>
        <taxon>Actinopterygii</taxon>
        <taxon>Neopterygii</taxon>
        <taxon>Teleostei</taxon>
        <taxon>Anguilliformes</taxon>
        <taxon>Anguillidae</taxon>
        <taxon>Anguilla</taxon>
    </lineage>
</organism>